<dbReference type="AlphaFoldDB" id="A0A6N7Z281"/>
<protein>
    <submittedName>
        <fullName evidence="1">Uncharacterized protein</fullName>
    </submittedName>
</protein>
<evidence type="ECO:0000313" key="1">
    <source>
        <dbReference type="EMBL" id="MTD53844.1"/>
    </source>
</evidence>
<dbReference type="OrthoDB" id="3405537at2"/>
<sequence length="106" mass="11283">MSLGRLLVGHDLPLRSRAAGVIVLLYAQPLSRIVRLTVDDLGRDGDQVLLRLGEPPSPVPAPVAELLLAWIGRTAAIQPHVLTIPAPVVADALGYHPVTTTTTNTR</sequence>
<proteinExistence type="predicted"/>
<evidence type="ECO:0000313" key="2">
    <source>
        <dbReference type="Proteomes" id="UP000440096"/>
    </source>
</evidence>
<gene>
    <name evidence="1" type="ORF">GKO32_07600</name>
</gene>
<keyword evidence="2" id="KW-1185">Reference proteome</keyword>
<organism evidence="1 2">
    <name type="scientific">Amycolatopsis pithecellobii</name>
    <dbReference type="NCBI Taxonomy" id="664692"/>
    <lineage>
        <taxon>Bacteria</taxon>
        <taxon>Bacillati</taxon>
        <taxon>Actinomycetota</taxon>
        <taxon>Actinomycetes</taxon>
        <taxon>Pseudonocardiales</taxon>
        <taxon>Pseudonocardiaceae</taxon>
        <taxon>Amycolatopsis</taxon>
    </lineage>
</organism>
<reference evidence="1 2" key="1">
    <citation type="submission" date="2019-11" db="EMBL/GenBank/DDBJ databases">
        <title>Draft genome of Amycolatopsis RM579.</title>
        <authorList>
            <person name="Duangmal K."/>
            <person name="Mingma R."/>
        </authorList>
    </citation>
    <scope>NUCLEOTIDE SEQUENCE [LARGE SCALE GENOMIC DNA]</scope>
    <source>
        <strain evidence="1 2">RM579</strain>
    </source>
</reference>
<comment type="caution">
    <text evidence="1">The sequence shown here is derived from an EMBL/GenBank/DDBJ whole genome shotgun (WGS) entry which is preliminary data.</text>
</comment>
<dbReference type="EMBL" id="WMBA01000008">
    <property type="protein sequence ID" value="MTD53844.1"/>
    <property type="molecule type" value="Genomic_DNA"/>
</dbReference>
<accession>A0A6N7Z281</accession>
<name>A0A6N7Z281_9PSEU</name>
<dbReference type="Proteomes" id="UP000440096">
    <property type="component" value="Unassembled WGS sequence"/>
</dbReference>